<dbReference type="AlphaFoldDB" id="A0A1S2VFG7"/>
<keyword evidence="1" id="KW-0732">Signal</keyword>
<dbReference type="NCBIfam" id="NF041384">
    <property type="entry name" value="YHS_seleno_dom"/>
    <property type="match status" value="1"/>
</dbReference>
<organism evidence="2 3">
    <name type="scientific">Arsenicibacter rosenii</name>
    <dbReference type="NCBI Taxonomy" id="1750698"/>
    <lineage>
        <taxon>Bacteria</taxon>
        <taxon>Pseudomonadati</taxon>
        <taxon>Bacteroidota</taxon>
        <taxon>Cytophagia</taxon>
        <taxon>Cytophagales</taxon>
        <taxon>Spirosomataceae</taxon>
        <taxon>Arsenicibacter</taxon>
    </lineage>
</organism>
<reference evidence="2 3" key="1">
    <citation type="submission" date="2016-10" db="EMBL/GenBank/DDBJ databases">
        <title>Arsenicibacter rosenii gen. nov., sp. nov., an efficient arsenic-methylating bacterium isolated from an arsenic-contaminated paddy soil.</title>
        <authorList>
            <person name="Huang K."/>
        </authorList>
    </citation>
    <scope>NUCLEOTIDE SEQUENCE [LARGE SCALE GENOMIC DNA]</scope>
    <source>
        <strain evidence="2 3">SM-1</strain>
    </source>
</reference>
<sequence>MKPIRFAYALIITLLATTGVFAQQKEALLPAIFSPGGIALHGYDPVSYFTEEKPARGDSGISITHEGVTWHFASVGNKETFLTNPATYMPQYGGYCAFGMSRGYKAPTEADAWTIVDGKLYFNYNKKVRESWNKAPKAYIDKADQNWLTVKTAK</sequence>
<evidence type="ECO:0000256" key="1">
    <source>
        <dbReference type="SAM" id="SignalP"/>
    </source>
</evidence>
<feature type="chain" id="PRO_5010306204" evidence="1">
    <location>
        <begin position="23"/>
        <end position="154"/>
    </location>
</feature>
<accession>A0A1S2VFG7</accession>
<evidence type="ECO:0000313" key="3">
    <source>
        <dbReference type="Proteomes" id="UP000181790"/>
    </source>
</evidence>
<keyword evidence="3" id="KW-1185">Reference proteome</keyword>
<dbReference type="OrthoDB" id="344729at2"/>
<gene>
    <name evidence="2" type="ORF">BLX24_19930</name>
</gene>
<name>A0A1S2VFG7_9BACT</name>
<proteinExistence type="predicted"/>
<dbReference type="RefSeq" id="WP_071504958.1">
    <property type="nucleotide sequence ID" value="NZ_MORL01000012.1"/>
</dbReference>
<dbReference type="EMBL" id="MORL01000012">
    <property type="protein sequence ID" value="OIN57497.1"/>
    <property type="molecule type" value="Genomic_DNA"/>
</dbReference>
<feature type="signal peptide" evidence="1">
    <location>
        <begin position="1"/>
        <end position="22"/>
    </location>
</feature>
<dbReference type="Proteomes" id="UP000181790">
    <property type="component" value="Unassembled WGS sequence"/>
</dbReference>
<comment type="caution">
    <text evidence="2">The sequence shown here is derived from an EMBL/GenBank/DDBJ whole genome shotgun (WGS) entry which is preliminary data.</text>
</comment>
<protein>
    <submittedName>
        <fullName evidence="2">YHS domain protein</fullName>
    </submittedName>
</protein>
<evidence type="ECO:0000313" key="2">
    <source>
        <dbReference type="EMBL" id="OIN57497.1"/>
    </source>
</evidence>